<dbReference type="EMBL" id="JANVFU010000066">
    <property type="protein sequence ID" value="KAJ3738291.1"/>
    <property type="molecule type" value="Genomic_DNA"/>
</dbReference>
<dbReference type="InterPro" id="IPR016197">
    <property type="entry name" value="Chromo-like_dom_sf"/>
</dbReference>
<organism evidence="2 3">
    <name type="scientific">Lentinula detonsa</name>
    <dbReference type="NCBI Taxonomy" id="2804962"/>
    <lineage>
        <taxon>Eukaryota</taxon>
        <taxon>Fungi</taxon>
        <taxon>Dikarya</taxon>
        <taxon>Basidiomycota</taxon>
        <taxon>Agaricomycotina</taxon>
        <taxon>Agaricomycetes</taxon>
        <taxon>Agaricomycetidae</taxon>
        <taxon>Agaricales</taxon>
        <taxon>Marasmiineae</taxon>
        <taxon>Omphalotaceae</taxon>
        <taxon>Lentinula</taxon>
    </lineage>
</organism>
<dbReference type="Gene3D" id="2.40.50.40">
    <property type="match status" value="1"/>
</dbReference>
<protein>
    <recommendedName>
        <fullName evidence="4">Chromo domain-containing protein</fullName>
    </recommendedName>
</protein>
<evidence type="ECO:0000313" key="2">
    <source>
        <dbReference type="EMBL" id="KAJ3738291.1"/>
    </source>
</evidence>
<feature type="region of interest" description="Disordered" evidence="1">
    <location>
        <begin position="1"/>
        <end position="64"/>
    </location>
</feature>
<reference evidence="2 3" key="1">
    <citation type="journal article" date="2023" name="Proc. Natl. Acad. Sci. U.S.A.">
        <title>A global phylogenomic analysis of the shiitake genus Lentinula.</title>
        <authorList>
            <person name="Sierra-Patev S."/>
            <person name="Min B."/>
            <person name="Naranjo-Ortiz M."/>
            <person name="Looney B."/>
            <person name="Konkel Z."/>
            <person name="Slot J.C."/>
            <person name="Sakamoto Y."/>
            <person name="Steenwyk J.L."/>
            <person name="Rokas A."/>
            <person name="Carro J."/>
            <person name="Camarero S."/>
            <person name="Ferreira P."/>
            <person name="Molpeceres G."/>
            <person name="Ruiz-Duenas F.J."/>
            <person name="Serrano A."/>
            <person name="Henrissat B."/>
            <person name="Drula E."/>
            <person name="Hughes K.W."/>
            <person name="Mata J.L."/>
            <person name="Ishikawa N.K."/>
            <person name="Vargas-Isla R."/>
            <person name="Ushijima S."/>
            <person name="Smith C.A."/>
            <person name="Donoghue J."/>
            <person name="Ahrendt S."/>
            <person name="Andreopoulos W."/>
            <person name="He G."/>
            <person name="LaButti K."/>
            <person name="Lipzen A."/>
            <person name="Ng V."/>
            <person name="Riley R."/>
            <person name="Sandor L."/>
            <person name="Barry K."/>
            <person name="Martinez A.T."/>
            <person name="Xiao Y."/>
            <person name="Gibbons J.G."/>
            <person name="Terashima K."/>
            <person name="Grigoriev I.V."/>
            <person name="Hibbett D."/>
        </authorList>
    </citation>
    <scope>NUCLEOTIDE SEQUENCE [LARGE SCALE GENOMIC DNA]</scope>
    <source>
        <strain evidence="2 3">TFB7810</strain>
    </source>
</reference>
<accession>A0A9W8NNN7</accession>
<dbReference type="AlphaFoldDB" id="A0A9W8NNN7"/>
<evidence type="ECO:0008006" key="4">
    <source>
        <dbReference type="Google" id="ProtNLM"/>
    </source>
</evidence>
<dbReference type="SUPFAM" id="SSF54160">
    <property type="entry name" value="Chromo domain-like"/>
    <property type="match status" value="1"/>
</dbReference>
<comment type="caution">
    <text evidence="2">The sequence shown here is derived from an EMBL/GenBank/DDBJ whole genome shotgun (WGS) entry which is preliminary data.</text>
</comment>
<keyword evidence="3" id="KW-1185">Reference proteome</keyword>
<dbReference type="CDD" id="cd00024">
    <property type="entry name" value="CD_CSD"/>
    <property type="match status" value="1"/>
</dbReference>
<gene>
    <name evidence="2" type="ORF">DFH05DRAFT_1408883</name>
</gene>
<feature type="compositionally biased region" description="Pro residues" evidence="1">
    <location>
        <begin position="1"/>
        <end position="10"/>
    </location>
</feature>
<evidence type="ECO:0000313" key="3">
    <source>
        <dbReference type="Proteomes" id="UP001142393"/>
    </source>
</evidence>
<dbReference type="Proteomes" id="UP001142393">
    <property type="component" value="Unassembled WGS sequence"/>
</dbReference>
<sequence>MSQKAPPPDGTPAVDPPADIESQPKAIHTGLASVDAPKRRGKRKAAAAQLDDTQVTRVTRNRGQLHSKQLSNITEQDGTVVRELEEVQGKEQPATPPDEVRVSRISEHRWHGSQLSFRVHWEDKDITWQSKSSIARCTALDEYLSACGVGDTAELVKPAGKRPAVNKRRRRK</sequence>
<evidence type="ECO:0000256" key="1">
    <source>
        <dbReference type="SAM" id="MobiDB-lite"/>
    </source>
</evidence>
<proteinExistence type="predicted"/>
<name>A0A9W8NNN7_9AGAR</name>